<dbReference type="Proteomes" id="UP000734854">
    <property type="component" value="Unassembled WGS sequence"/>
</dbReference>
<keyword evidence="4" id="KW-1185">Reference proteome</keyword>
<feature type="region of interest" description="Disordered" evidence="2">
    <location>
        <begin position="118"/>
        <end position="144"/>
    </location>
</feature>
<evidence type="ECO:0008006" key="5">
    <source>
        <dbReference type="Google" id="ProtNLM"/>
    </source>
</evidence>
<feature type="region of interest" description="Disordered" evidence="2">
    <location>
        <begin position="196"/>
        <end position="230"/>
    </location>
</feature>
<name>A0A8J5C756_ZINOF</name>
<proteinExistence type="predicted"/>
<dbReference type="EMBL" id="JACMSC010000022">
    <property type="protein sequence ID" value="KAG6468760.1"/>
    <property type="molecule type" value="Genomic_DNA"/>
</dbReference>
<accession>A0A8J5C756</accession>
<dbReference type="PANTHER" id="PTHR31762">
    <property type="entry name" value="FAS-BINDING FACTOR-LIKE PROTEIN"/>
    <property type="match status" value="1"/>
</dbReference>
<feature type="compositionally biased region" description="Low complexity" evidence="2">
    <location>
        <begin position="31"/>
        <end position="41"/>
    </location>
</feature>
<protein>
    <recommendedName>
        <fullName evidence="5">Coiled-coil domain-containing protein SCD2</fullName>
    </recommendedName>
</protein>
<comment type="caution">
    <text evidence="3">The sequence shown here is derived from an EMBL/GenBank/DDBJ whole genome shotgun (WGS) entry which is preliminary data.</text>
</comment>
<organism evidence="3 4">
    <name type="scientific">Zingiber officinale</name>
    <name type="common">Ginger</name>
    <name type="synonym">Amomum zingiber</name>
    <dbReference type="NCBI Taxonomy" id="94328"/>
    <lineage>
        <taxon>Eukaryota</taxon>
        <taxon>Viridiplantae</taxon>
        <taxon>Streptophyta</taxon>
        <taxon>Embryophyta</taxon>
        <taxon>Tracheophyta</taxon>
        <taxon>Spermatophyta</taxon>
        <taxon>Magnoliopsida</taxon>
        <taxon>Liliopsida</taxon>
        <taxon>Zingiberales</taxon>
        <taxon>Zingiberaceae</taxon>
        <taxon>Zingiber</taxon>
    </lineage>
</organism>
<evidence type="ECO:0000313" key="4">
    <source>
        <dbReference type="Proteomes" id="UP000734854"/>
    </source>
</evidence>
<reference evidence="3 4" key="1">
    <citation type="submission" date="2020-08" db="EMBL/GenBank/DDBJ databases">
        <title>Plant Genome Project.</title>
        <authorList>
            <person name="Zhang R.-G."/>
        </authorList>
    </citation>
    <scope>NUCLEOTIDE SEQUENCE [LARGE SCALE GENOMIC DNA]</scope>
    <source>
        <tissue evidence="3">Rhizome</tissue>
    </source>
</reference>
<dbReference type="AlphaFoldDB" id="A0A8J5C756"/>
<feature type="compositionally biased region" description="Low complexity" evidence="2">
    <location>
        <begin position="201"/>
        <end position="225"/>
    </location>
</feature>
<sequence length="801" mass="87906">MEGHRRADSSTANRPRKYIDDDQGKSADAQGGLANGRPRAAAAANARLAQMMMRVKPAAEYDEEEQDPIPSIVGGGNSYRNGSPRLASFRGSGGGASTLARNPSSLVIYLVNSLADAPSDAPNPAARQDPVPSSSVIPIPRLIPRRSPDPLYRSRFLLRRLQRFRPLSPIQPPSTLAPGNSRLRWSVAVMDRMRAGSPAYSRQGSGASSGSGSSSPGFSPGHSRSVSASSLSGIRRTQNLAAKAASARLAQVMATQATDDEDEDDLVFASGSGVVSGIRYGLPRQVGGSNGGVGAAASSPSLLGRSARSPSPAVIIGLLDQIFMQFLCLGVHYIYKFVKKGGYSLGRNFVESVSANRSSSVGRTTLPGRMTPMVPPAKTSARSPSPIPAIEPPVNKRIGKRFPEMGMGTRNPREPSDRSEAFALQDKLDMVEEENYSLLEKLQLAEERCQEAEARSRELEKQVANLGEGVSLEARLLSRKEAALRQREDAIKSAIREKDENSEELTALRQQVESARDEVATIMDQFKGAELEINALSAMTQRMVLSQEEMEEVVLKRCWLARYWALAVQHGIYPEIAAAKHEYWSSLAPIPLEVVASAGQKAKDEFWSNAFNDSEKRNKLGRAASDAMAEGNIESMLAVEKGLRELASIKVEDAVILALAEHRRPNLLRQSTPDFKLPGNPKFMEAFGRTNALKAFELSQEEMEDVLFKQSWLTYFWRRAKTHSVEEDIADDRLQFWIDRMGQSPTSHDVVDGTIPQELFLFMERGLIELRKLGIEQQLWEACRREIDVHQKPPADAEENL</sequence>
<dbReference type="GO" id="GO:0000911">
    <property type="term" value="P:cytokinesis by cell plate formation"/>
    <property type="evidence" value="ECO:0007669"/>
    <property type="project" value="InterPro"/>
</dbReference>
<dbReference type="InterPro" id="IPR040321">
    <property type="entry name" value="SCD2-like"/>
</dbReference>
<evidence type="ECO:0000256" key="1">
    <source>
        <dbReference type="SAM" id="Coils"/>
    </source>
</evidence>
<feature type="compositionally biased region" description="Low complexity" evidence="2">
    <location>
        <begin position="118"/>
        <end position="142"/>
    </location>
</feature>
<gene>
    <name evidence="3" type="ORF">ZIOFF_073453</name>
</gene>
<keyword evidence="1" id="KW-0175">Coiled coil</keyword>
<evidence type="ECO:0000256" key="2">
    <source>
        <dbReference type="SAM" id="MobiDB-lite"/>
    </source>
</evidence>
<feature type="region of interest" description="Disordered" evidence="2">
    <location>
        <begin position="1"/>
        <end position="41"/>
    </location>
</feature>
<feature type="coiled-coil region" evidence="1">
    <location>
        <begin position="428"/>
        <end position="532"/>
    </location>
</feature>
<feature type="region of interest" description="Disordered" evidence="2">
    <location>
        <begin position="57"/>
        <end position="77"/>
    </location>
</feature>
<feature type="region of interest" description="Disordered" evidence="2">
    <location>
        <begin position="360"/>
        <end position="419"/>
    </location>
</feature>
<dbReference type="PANTHER" id="PTHR31762:SF4">
    <property type="entry name" value="COILED-COIL DOMAIN-CONTAINING PROTEIN SCD2"/>
    <property type="match status" value="1"/>
</dbReference>
<evidence type="ECO:0000313" key="3">
    <source>
        <dbReference type="EMBL" id="KAG6468760.1"/>
    </source>
</evidence>